<feature type="region of interest" description="Disordered" evidence="2">
    <location>
        <begin position="818"/>
        <end position="866"/>
    </location>
</feature>
<keyword evidence="1" id="KW-0802">TPR repeat</keyword>
<dbReference type="PROSITE" id="PS50005">
    <property type="entry name" value="TPR"/>
    <property type="match status" value="1"/>
</dbReference>
<dbReference type="NCBIfam" id="TIGR04510">
    <property type="entry name" value="mod_pep_cyc"/>
    <property type="match status" value="1"/>
</dbReference>
<dbReference type="PANTHER" id="PTHR43081:SF1">
    <property type="entry name" value="ADENYLATE CYCLASE, TERMINAL-DIFFERENTIATION SPECIFIC"/>
    <property type="match status" value="1"/>
</dbReference>
<dbReference type="Proteomes" id="UP000695802">
    <property type="component" value="Unassembled WGS sequence"/>
</dbReference>
<dbReference type="CDD" id="cd07302">
    <property type="entry name" value="CHD"/>
    <property type="match status" value="1"/>
</dbReference>
<dbReference type="SUPFAM" id="SSF48452">
    <property type="entry name" value="TPR-like"/>
    <property type="match status" value="1"/>
</dbReference>
<dbReference type="EMBL" id="JAFIWB010000005">
    <property type="protein sequence ID" value="MBN6102010.1"/>
    <property type="molecule type" value="Genomic_DNA"/>
</dbReference>
<comment type="caution">
    <text evidence="3">The sequence shown here is derived from an EMBL/GenBank/DDBJ whole genome shotgun (WGS) entry which is preliminary data.</text>
</comment>
<reference evidence="3 4" key="1">
    <citation type="submission" date="2021-02" db="EMBL/GenBank/DDBJ databases">
        <title>Taxonomically Unique Crown Gall-Associated Xanthomonas Stains Have Deficiency in Virulence Repertories.</title>
        <authorList>
            <person name="Mafakheri H."/>
            <person name="Taghavi S.M."/>
            <person name="Dimkic I."/>
            <person name="Nemanja K."/>
            <person name="Osdaghi E."/>
        </authorList>
    </citation>
    <scope>NUCLEOTIDE SEQUENCE [LARGE SCALE GENOMIC DNA]</scope>
    <source>
        <strain evidence="3 4">FX4</strain>
    </source>
</reference>
<evidence type="ECO:0000256" key="1">
    <source>
        <dbReference type="PROSITE-ProRule" id="PRU00339"/>
    </source>
</evidence>
<keyword evidence="4" id="KW-1185">Reference proteome</keyword>
<protein>
    <submittedName>
        <fullName evidence="3">Peptide modification system cyclase</fullName>
    </submittedName>
</protein>
<dbReference type="InterPro" id="IPR019734">
    <property type="entry name" value="TPR_rpt"/>
</dbReference>
<dbReference type="SUPFAM" id="SSF55073">
    <property type="entry name" value="Nucleotide cyclase"/>
    <property type="match status" value="1"/>
</dbReference>
<proteinExistence type="predicted"/>
<gene>
    <name evidence="3" type="ORF">JR064_07480</name>
</gene>
<dbReference type="InterPro" id="IPR050697">
    <property type="entry name" value="Adenylyl/Guanylyl_Cyclase_3/4"/>
</dbReference>
<dbReference type="InterPro" id="IPR011990">
    <property type="entry name" value="TPR-like_helical_dom_sf"/>
</dbReference>
<dbReference type="PANTHER" id="PTHR43081">
    <property type="entry name" value="ADENYLATE CYCLASE, TERMINAL-DIFFERENTIATION SPECIFIC-RELATED"/>
    <property type="match status" value="1"/>
</dbReference>
<evidence type="ECO:0000256" key="2">
    <source>
        <dbReference type="SAM" id="MobiDB-lite"/>
    </source>
</evidence>
<dbReference type="InterPro" id="IPR030966">
    <property type="entry name" value="Mod_pep_cyc"/>
</dbReference>
<accession>A0ABS3B366</accession>
<organism evidence="3 4">
    <name type="scientific">Xanthomonas bonasiae</name>
    <dbReference type="NCBI Taxonomy" id="2810351"/>
    <lineage>
        <taxon>Bacteria</taxon>
        <taxon>Pseudomonadati</taxon>
        <taxon>Pseudomonadota</taxon>
        <taxon>Gammaproteobacteria</taxon>
        <taxon>Lysobacterales</taxon>
        <taxon>Lysobacteraceae</taxon>
        <taxon>Xanthomonas</taxon>
    </lineage>
</organism>
<dbReference type="InterPro" id="IPR029787">
    <property type="entry name" value="Nucleotide_cyclase"/>
</dbReference>
<evidence type="ECO:0000313" key="3">
    <source>
        <dbReference type="EMBL" id="MBN6102010.1"/>
    </source>
</evidence>
<dbReference type="InterPro" id="IPR001054">
    <property type="entry name" value="A/G_cyclase"/>
</dbReference>
<dbReference type="Gene3D" id="3.30.70.1230">
    <property type="entry name" value="Nucleotide cyclase"/>
    <property type="match status" value="1"/>
</dbReference>
<evidence type="ECO:0000313" key="4">
    <source>
        <dbReference type="Proteomes" id="UP000695802"/>
    </source>
</evidence>
<sequence>MNHAHQPQPDAPQLRTLLLTDLCDSMALVERLGDANAAELFKLHDHLVLELQQRWRGRLIDRSDGLLLLFERPIDGLGFALDYSRGLHALGKQRKLELKVRAGLHVGEVLTWRNSDAAVQVGAKPLEVEGLAKPTAARLMTLARPGQILLSAVAESLTHRAARELGERGERLLWKSHGRWRFKGVPTAQEIYEVGEIGNTPLRAPKPTPKAWRDIPLWRRPAALLAEVGLIAAVAVGVWFVTRPQPAIAFAERDWVVVGDLRNLTGDTLYDDTIETGLRISLEQSRYVNVLADARVREALKMMQRDAGVAVDRKLGAEIAQRTGARALLLPTVSDADGKVRISIEVVDPATEATVVTESATARGPGSAVAALGEAGDSLRKAFGESVASIKKSSAPLERVTTDKLDALRAFSLGQKSYAEQNLQAAEMQFRQALNIDPNFAMAKIGLARVAYNKTDVLSAQQQMGMAIEDTGRLTDRERLYAMAQMALFRWEKDYPGKWVALSSLYPDYHVAAFNVATSMRDGARFKEMFEYSNRAAATQAVTRPVALSFRAIARSALGDVAEAERDYLQAEALGFRKNSVEFSLIKAAESKFKEADAMLRPVPGEPPFAKNERAAANLNVMADQGEWEKAAQQADALRAAVADPHTPFEWGARTSVLAIMRHTSDSRTVLQEAQKLVTLAENGLHNSAGRAQEAVANAALYAGYVAACNGDIATAQRALKVAKPIADIAPYPLLKNSSAIVEARIAMQSGKPDAALDILKPFDQPWALTLTKVERLSAEVALGRDVGEQLASMKTLAWRGRVYAEWAAERPPVIESLSSPQQLLNDKKPPSQGSLRTASPEVPDSLRSLPCSGDSRSRAKCSGRG</sequence>
<dbReference type="RefSeq" id="WP_206229296.1">
    <property type="nucleotide sequence ID" value="NZ_JAFIWB010000005.1"/>
</dbReference>
<feature type="repeat" description="TPR" evidence="1">
    <location>
        <begin position="407"/>
        <end position="440"/>
    </location>
</feature>
<name>A0ABS3B366_9XANT</name>
<dbReference type="Gene3D" id="3.40.50.10610">
    <property type="entry name" value="ABC-type transport auxiliary lipoprotein component"/>
    <property type="match status" value="1"/>
</dbReference>
<dbReference type="Gene3D" id="1.25.40.10">
    <property type="entry name" value="Tetratricopeptide repeat domain"/>
    <property type="match status" value="1"/>
</dbReference>